<dbReference type="Pfam" id="PF11716">
    <property type="entry name" value="MDMPI_N"/>
    <property type="match status" value="1"/>
</dbReference>
<dbReference type="InterPro" id="IPR034660">
    <property type="entry name" value="DinB/YfiT-like"/>
</dbReference>
<comment type="caution">
    <text evidence="2">The sequence shown here is derived from an EMBL/GenBank/DDBJ whole genome shotgun (WGS) entry which is preliminary data.</text>
</comment>
<dbReference type="Gene3D" id="1.20.120.450">
    <property type="entry name" value="dinb family like domain"/>
    <property type="match status" value="1"/>
</dbReference>
<protein>
    <submittedName>
        <fullName evidence="2">Maleylpyruvate isomerase family mycothiol-dependent enzyme</fullName>
    </submittedName>
</protein>
<dbReference type="SUPFAM" id="SSF109854">
    <property type="entry name" value="DinB/YfiT-like putative metalloenzymes"/>
    <property type="match status" value="1"/>
</dbReference>
<dbReference type="RefSeq" id="WP_344240283.1">
    <property type="nucleotide sequence ID" value="NZ_BAAAHH010000008.1"/>
</dbReference>
<dbReference type="NCBIfam" id="TIGR03083">
    <property type="entry name" value="maleylpyruvate isomerase family mycothiol-dependent enzyme"/>
    <property type="match status" value="1"/>
</dbReference>
<dbReference type="GO" id="GO:0016853">
    <property type="term" value="F:isomerase activity"/>
    <property type="evidence" value="ECO:0007669"/>
    <property type="project" value="UniProtKB-KW"/>
</dbReference>
<dbReference type="EMBL" id="BAAAHH010000008">
    <property type="protein sequence ID" value="GAA0949086.1"/>
    <property type="molecule type" value="Genomic_DNA"/>
</dbReference>
<evidence type="ECO:0000313" key="3">
    <source>
        <dbReference type="Proteomes" id="UP001500665"/>
    </source>
</evidence>
<reference evidence="3" key="1">
    <citation type="journal article" date="2019" name="Int. J. Syst. Evol. Microbiol.">
        <title>The Global Catalogue of Microorganisms (GCM) 10K type strain sequencing project: providing services to taxonomists for standard genome sequencing and annotation.</title>
        <authorList>
            <consortium name="The Broad Institute Genomics Platform"/>
            <consortium name="The Broad Institute Genome Sequencing Center for Infectious Disease"/>
            <person name="Wu L."/>
            <person name="Ma J."/>
        </authorList>
    </citation>
    <scope>NUCLEOTIDE SEQUENCE [LARGE SCALE GENOMIC DNA]</scope>
    <source>
        <strain evidence="3">JCM 10696</strain>
    </source>
</reference>
<accession>A0ABP4BI01</accession>
<keyword evidence="3" id="KW-1185">Reference proteome</keyword>
<gene>
    <name evidence="2" type="ORF">GCM10009550_26040</name>
</gene>
<dbReference type="InterPro" id="IPR024344">
    <property type="entry name" value="MDMPI_metal-binding"/>
</dbReference>
<proteinExistence type="predicted"/>
<dbReference type="Proteomes" id="UP001500665">
    <property type="component" value="Unassembled WGS sequence"/>
</dbReference>
<dbReference type="InterPro" id="IPR017517">
    <property type="entry name" value="Maleyloyr_isom"/>
</dbReference>
<sequence length="211" mass="23284">MDVGEAETRDQIAGEREELAELLGGLPAEAWDAPSLCEGWRVREVVAHMTMPYHSSTGRFLKGMIRARGDFNRMADRYARQDAERYTPEEFTAMLRENARFPWKPPGGGYAGALSHDVIHGLDITVALGLDRRVPRERLLIVLGGSDSPRSRKFFGTDLTGVRLQADDMDWSLGSGRPLSAPAQDLLLVLCGRRLPPGHLHGAPAPRFTAP</sequence>
<feature type="domain" description="Mycothiol-dependent maleylpyruvate isomerase metal-binding" evidence="1">
    <location>
        <begin position="15"/>
        <end position="99"/>
    </location>
</feature>
<evidence type="ECO:0000313" key="2">
    <source>
        <dbReference type="EMBL" id="GAA0949086.1"/>
    </source>
</evidence>
<organism evidence="2 3">
    <name type="scientific">Actinocorallia libanotica</name>
    <dbReference type="NCBI Taxonomy" id="46162"/>
    <lineage>
        <taxon>Bacteria</taxon>
        <taxon>Bacillati</taxon>
        <taxon>Actinomycetota</taxon>
        <taxon>Actinomycetes</taxon>
        <taxon>Streptosporangiales</taxon>
        <taxon>Thermomonosporaceae</taxon>
        <taxon>Actinocorallia</taxon>
    </lineage>
</organism>
<name>A0ABP4BI01_9ACTN</name>
<evidence type="ECO:0000259" key="1">
    <source>
        <dbReference type="Pfam" id="PF11716"/>
    </source>
</evidence>
<keyword evidence="2" id="KW-0413">Isomerase</keyword>